<proteinExistence type="inferred from homology"/>
<dbReference type="Proteomes" id="UP001165590">
    <property type="component" value="Unassembled WGS sequence"/>
</dbReference>
<dbReference type="RefSeq" id="WP_267027689.1">
    <property type="nucleotide sequence ID" value="NZ_JAIFZO010000002.1"/>
</dbReference>
<organism evidence="10 11">
    <name type="scientific">Streptomyces ortus</name>
    <dbReference type="NCBI Taxonomy" id="2867268"/>
    <lineage>
        <taxon>Bacteria</taxon>
        <taxon>Bacillati</taxon>
        <taxon>Actinomycetota</taxon>
        <taxon>Actinomycetes</taxon>
        <taxon>Kitasatosporales</taxon>
        <taxon>Streptomycetaceae</taxon>
        <taxon>Streptomyces</taxon>
    </lineage>
</organism>
<dbReference type="Pfam" id="PF13424">
    <property type="entry name" value="TPR_12"/>
    <property type="match status" value="2"/>
</dbReference>
<dbReference type="InterPro" id="IPR011990">
    <property type="entry name" value="TPR-like_helical_dom_sf"/>
</dbReference>
<feature type="repeat" description="TPR" evidence="6">
    <location>
        <begin position="859"/>
        <end position="892"/>
    </location>
</feature>
<dbReference type="SUPFAM" id="SSF48452">
    <property type="entry name" value="TPR-like"/>
    <property type="match status" value="3"/>
</dbReference>
<feature type="domain" description="OmpR/PhoB-type" evidence="9">
    <location>
        <begin position="1"/>
        <end position="106"/>
    </location>
</feature>
<dbReference type="Gene3D" id="1.25.40.10">
    <property type="entry name" value="Tetratricopeptide repeat domain"/>
    <property type="match status" value="3"/>
</dbReference>
<evidence type="ECO:0000256" key="3">
    <source>
        <dbReference type="ARBA" id="ARBA00023015"/>
    </source>
</evidence>
<dbReference type="SMART" id="SM01043">
    <property type="entry name" value="BTAD"/>
    <property type="match status" value="1"/>
</dbReference>
<dbReference type="PANTHER" id="PTHR35807:SF1">
    <property type="entry name" value="TRANSCRIPTIONAL REGULATOR REDD"/>
    <property type="match status" value="1"/>
</dbReference>
<evidence type="ECO:0000259" key="9">
    <source>
        <dbReference type="PROSITE" id="PS51755"/>
    </source>
</evidence>
<dbReference type="PROSITE" id="PS51755">
    <property type="entry name" value="OMPR_PHOB"/>
    <property type="match status" value="1"/>
</dbReference>
<dbReference type="InterPro" id="IPR016032">
    <property type="entry name" value="Sig_transdc_resp-reg_C-effctor"/>
</dbReference>
<dbReference type="Gene3D" id="1.10.10.10">
    <property type="entry name" value="Winged helix-like DNA-binding domain superfamily/Winged helix DNA-binding domain"/>
    <property type="match status" value="1"/>
</dbReference>
<evidence type="ECO:0000313" key="10">
    <source>
        <dbReference type="EMBL" id="MCX4234930.1"/>
    </source>
</evidence>
<name>A0ABT3V8F5_9ACTN</name>
<evidence type="ECO:0000256" key="8">
    <source>
        <dbReference type="SAM" id="MobiDB-lite"/>
    </source>
</evidence>
<keyword evidence="4 7" id="KW-0238">DNA-binding</keyword>
<accession>A0ABT3V8F5</accession>
<feature type="region of interest" description="Disordered" evidence="8">
    <location>
        <begin position="254"/>
        <end position="281"/>
    </location>
</feature>
<comment type="caution">
    <text evidence="10">The sequence shown here is derived from an EMBL/GenBank/DDBJ whole genome shotgun (WGS) entry which is preliminary data.</text>
</comment>
<dbReference type="InterPro" id="IPR001867">
    <property type="entry name" value="OmpR/PhoB-type_DNA-bd"/>
</dbReference>
<evidence type="ECO:0000256" key="2">
    <source>
        <dbReference type="ARBA" id="ARBA00023012"/>
    </source>
</evidence>
<evidence type="ECO:0000313" key="11">
    <source>
        <dbReference type="Proteomes" id="UP001165590"/>
    </source>
</evidence>
<dbReference type="Pfam" id="PF03704">
    <property type="entry name" value="BTAD"/>
    <property type="match status" value="1"/>
</dbReference>
<protein>
    <submittedName>
        <fullName evidence="10">Tetratricopeptide repeat protein</fullName>
    </submittedName>
</protein>
<evidence type="ECO:0000256" key="1">
    <source>
        <dbReference type="ARBA" id="ARBA00005820"/>
    </source>
</evidence>
<dbReference type="Gene3D" id="3.40.50.300">
    <property type="entry name" value="P-loop containing nucleotide triphosphate hydrolases"/>
    <property type="match status" value="1"/>
</dbReference>
<evidence type="ECO:0000256" key="6">
    <source>
        <dbReference type="PROSITE-ProRule" id="PRU00339"/>
    </source>
</evidence>
<gene>
    <name evidence="10" type="ORF">K3769_19520</name>
</gene>
<dbReference type="Pfam" id="PF00486">
    <property type="entry name" value="Trans_reg_C"/>
    <property type="match status" value="1"/>
</dbReference>
<dbReference type="InterPro" id="IPR005158">
    <property type="entry name" value="BTAD"/>
</dbReference>
<dbReference type="CDD" id="cd15831">
    <property type="entry name" value="BTAD"/>
    <property type="match status" value="1"/>
</dbReference>
<sequence>MGGDVDLRLLGSLELWAGGRHIELGQPRQRMVLAALAANAGRMLTVDALVDRVWDDTPPDAARSTLYSHVSRVRRVLDEAARGEDGTADHPPLQLARVSGGYLLRAADDSIDLLRFRALVARARGLRPEDAECGRLLRDALDLWRGSPLADLPGAWAERTRTAWLNERLEAALQWARAEAAAGHASQAIGRLRALSDEFPLAEPLAALLVRSLAQAGRTAEALDHYAEVRRRLVDKLGSVPGAELRTAYKEVLRDRPASATGTEPGPAQGGPRPAPSRPAQLPLDVRAFTGRERQLDELSEHLLSAVEGPDATNTVVVSAVSGTAGVGKTALAVHWSHRVREQFPDGQLYADLRGYDTDEPVPAADVLTGFLVALGVPGPEIPLRVDDRSARYRTELSGRRMLVVLDNASSSEQVRPLLPGATRCRTVVTSRDVLSSLVSLHGAHRLVLDVLPPADAVRLLSRLIGPRAEAEPQAAAVLAEQCGRLPLALRIAAELALSRPASPLSSLTAELDDRRSRLELLDSDTDPRAAVRAVFSWSYDRLPAEAAAAFRLLGLHPGPDVDVYAAAALCGRSVAGTRRTLDLLARSHLIQPTRAGRYGMHDLLRVYAAWQAERSDGPADREAALDRLLTHYLAASCAAMDVLFPAERHLRPRIPAPPTEPPPFPDATHAKEWLAAEHAVLTAVTAAEAGRGRAEHAVGLSTTLQRHFDSRGLFTDALVIHGHALRAALAAGDRRGEAEVRTCLGTTHRRLAQYDEAVRHHTESLALCRRIGLPVAEARNLTNLGVLHELRGQYREAAERHGEAVVLFRKVGDAGGEADTLNNLGIVHELLDDYETSAEQHRQALALFRSLGHAFGEASALGNLGIVLSRLDQHATAVEHFEEALALFRRLGHRGGEAHALSNLGDAHNRLGHHGEAATRQREALALFQRTGERYGEAGSLNGLGEALHGSGLSDEAATAHRAALTLAMEIEEKEEQARAHIGLARIHQDGADLPAARGHWQDALALYSAIGSPRAAGVSESLAALETQRQEDTHSPDSA</sequence>
<dbReference type="PRINTS" id="PR00364">
    <property type="entry name" value="DISEASERSIST"/>
</dbReference>
<keyword evidence="5" id="KW-0804">Transcription</keyword>
<dbReference type="InterPro" id="IPR027417">
    <property type="entry name" value="P-loop_NTPase"/>
</dbReference>
<keyword evidence="3" id="KW-0805">Transcription regulation</keyword>
<keyword evidence="2" id="KW-0902">Two-component regulatory system</keyword>
<reference evidence="10" key="1">
    <citation type="journal article" date="2022" name="bioRxiv">
        <title>Discovery and biosynthetic assessment of Streptomyces ortus sp nov. isolated from a deep-sea sponge.</title>
        <authorList>
            <person name="Williams S.E."/>
        </authorList>
    </citation>
    <scope>NUCLEOTIDE SEQUENCE</scope>
    <source>
        <strain evidence="10">A15ISP2-DRY2</strain>
    </source>
</reference>
<dbReference type="SUPFAM" id="SSF46894">
    <property type="entry name" value="C-terminal effector domain of the bipartite response regulators"/>
    <property type="match status" value="1"/>
</dbReference>
<feature type="DNA-binding region" description="OmpR/PhoB-type" evidence="7">
    <location>
        <begin position="1"/>
        <end position="106"/>
    </location>
</feature>
<comment type="similarity">
    <text evidence="1">Belongs to the AfsR/DnrI/RedD regulatory family.</text>
</comment>
<keyword evidence="11" id="KW-1185">Reference proteome</keyword>
<evidence type="ECO:0000256" key="5">
    <source>
        <dbReference type="ARBA" id="ARBA00023163"/>
    </source>
</evidence>
<dbReference type="SMART" id="SM00028">
    <property type="entry name" value="TPR"/>
    <property type="match status" value="7"/>
</dbReference>
<dbReference type="InterPro" id="IPR019734">
    <property type="entry name" value="TPR_rpt"/>
</dbReference>
<dbReference type="SMART" id="SM00862">
    <property type="entry name" value="Trans_reg_C"/>
    <property type="match status" value="1"/>
</dbReference>
<dbReference type="PANTHER" id="PTHR35807">
    <property type="entry name" value="TRANSCRIPTIONAL REGULATOR REDD-RELATED"/>
    <property type="match status" value="1"/>
</dbReference>
<dbReference type="Pfam" id="PF13374">
    <property type="entry name" value="TPR_10"/>
    <property type="match status" value="1"/>
</dbReference>
<evidence type="ECO:0000256" key="4">
    <source>
        <dbReference type="ARBA" id="ARBA00023125"/>
    </source>
</evidence>
<dbReference type="InterPro" id="IPR051677">
    <property type="entry name" value="AfsR-DnrI-RedD_regulator"/>
</dbReference>
<dbReference type="InterPro" id="IPR036388">
    <property type="entry name" value="WH-like_DNA-bd_sf"/>
</dbReference>
<keyword evidence="6" id="KW-0802">TPR repeat</keyword>
<dbReference type="SUPFAM" id="SSF52540">
    <property type="entry name" value="P-loop containing nucleoside triphosphate hydrolases"/>
    <property type="match status" value="1"/>
</dbReference>
<dbReference type="EMBL" id="JAIFZO010000002">
    <property type="protein sequence ID" value="MCX4234930.1"/>
    <property type="molecule type" value="Genomic_DNA"/>
</dbReference>
<dbReference type="PROSITE" id="PS50005">
    <property type="entry name" value="TPR"/>
    <property type="match status" value="1"/>
</dbReference>
<evidence type="ECO:0000256" key="7">
    <source>
        <dbReference type="PROSITE-ProRule" id="PRU01091"/>
    </source>
</evidence>